<evidence type="ECO:0000256" key="3">
    <source>
        <dbReference type="ARBA" id="ARBA00022490"/>
    </source>
</evidence>
<dbReference type="GO" id="GO:0005819">
    <property type="term" value="C:spindle"/>
    <property type="evidence" value="ECO:0007669"/>
    <property type="project" value="TreeGrafter"/>
</dbReference>
<dbReference type="PANTHER" id="PTHR28520">
    <property type="entry name" value="MITOTIC-SPINDLE ORGANIZING PROTEIN 1"/>
    <property type="match status" value="1"/>
</dbReference>
<reference evidence="5 6" key="1">
    <citation type="submission" date="2018-08" db="EMBL/GenBank/DDBJ databases">
        <title>Aphanomyces genome sequencing and annotation.</title>
        <authorList>
            <person name="Minardi D."/>
            <person name="Oidtmann B."/>
            <person name="Van Der Giezen M."/>
            <person name="Studholme D.J."/>
        </authorList>
    </citation>
    <scope>NUCLEOTIDE SEQUENCE [LARGE SCALE GENOMIC DNA]</scope>
    <source>
        <strain evidence="5 6">Si</strain>
    </source>
</reference>
<dbReference type="Proteomes" id="UP000283543">
    <property type="component" value="Unassembled WGS sequence"/>
</dbReference>
<dbReference type="GO" id="GO:0090307">
    <property type="term" value="P:mitotic spindle assembly"/>
    <property type="evidence" value="ECO:0007669"/>
    <property type="project" value="TreeGrafter"/>
</dbReference>
<comment type="subcellular location">
    <subcellularLocation>
        <location evidence="1">Cytoplasm</location>
        <location evidence="1">Cytoskeleton</location>
        <location evidence="1">Microtubule organizing center</location>
    </subcellularLocation>
</comment>
<proteinExistence type="inferred from homology"/>
<evidence type="ECO:0008006" key="7">
    <source>
        <dbReference type="Google" id="ProtNLM"/>
    </source>
</evidence>
<dbReference type="GO" id="GO:0033566">
    <property type="term" value="P:gamma-tubulin complex localization"/>
    <property type="evidence" value="ECO:0007669"/>
    <property type="project" value="InterPro"/>
</dbReference>
<feature type="non-terminal residue" evidence="5">
    <location>
        <position position="1"/>
    </location>
</feature>
<accession>A0A3R6ZWU9</accession>
<evidence type="ECO:0000256" key="1">
    <source>
        <dbReference type="ARBA" id="ARBA00004267"/>
    </source>
</evidence>
<evidence type="ECO:0000313" key="6">
    <source>
        <dbReference type="Proteomes" id="UP000283543"/>
    </source>
</evidence>
<evidence type="ECO:0000256" key="2">
    <source>
        <dbReference type="ARBA" id="ARBA00011015"/>
    </source>
</evidence>
<dbReference type="VEuPathDB" id="FungiDB:H257_12626"/>
<dbReference type="InterPro" id="IPR022214">
    <property type="entry name" value="MZT1"/>
</dbReference>
<dbReference type="Pfam" id="PF12554">
    <property type="entry name" value="MOZART1"/>
    <property type="match status" value="1"/>
</dbReference>
<sequence length="135" mass="14833">YELSRLLNTGLDRESLSILISLVEKGVNPEALAAAVKEIRRSSNGAPSVSLHDIYTAYATATTKQLPLGDWQIHERPTVSLLRSRTNTTARRQYHHFLCTACRCLIAKCTTASATSAAAMRRRETCPSSSIMTPL</sequence>
<name>A0A3R6ZWU9_APHAT</name>
<dbReference type="AlphaFoldDB" id="A0A3R6ZWU9"/>
<organism evidence="5 6">
    <name type="scientific">Aphanomyces astaci</name>
    <name type="common">Crayfish plague agent</name>
    <dbReference type="NCBI Taxonomy" id="112090"/>
    <lineage>
        <taxon>Eukaryota</taxon>
        <taxon>Sar</taxon>
        <taxon>Stramenopiles</taxon>
        <taxon>Oomycota</taxon>
        <taxon>Saprolegniomycetes</taxon>
        <taxon>Saprolegniales</taxon>
        <taxon>Verrucalvaceae</taxon>
        <taxon>Aphanomyces</taxon>
    </lineage>
</organism>
<keyword evidence="3" id="KW-0963">Cytoplasm</keyword>
<keyword evidence="4" id="KW-0206">Cytoskeleton</keyword>
<dbReference type="GO" id="GO:0031021">
    <property type="term" value="C:interphase microtubule organizing center"/>
    <property type="evidence" value="ECO:0007669"/>
    <property type="project" value="TreeGrafter"/>
</dbReference>
<protein>
    <recommendedName>
        <fullName evidence="7">Mitotic-spindle organizing protein 1</fullName>
    </recommendedName>
</protein>
<comment type="caution">
    <text evidence="5">The sequence shown here is derived from an EMBL/GenBank/DDBJ whole genome shotgun (WGS) entry which is preliminary data.</text>
</comment>
<comment type="similarity">
    <text evidence="2">Belongs to the MOZART1 family.</text>
</comment>
<dbReference type="GO" id="GO:0000931">
    <property type="term" value="C:gamma-tubulin ring complex"/>
    <property type="evidence" value="ECO:0007669"/>
    <property type="project" value="InterPro"/>
</dbReference>
<evidence type="ECO:0000256" key="4">
    <source>
        <dbReference type="ARBA" id="ARBA00023212"/>
    </source>
</evidence>
<evidence type="ECO:0000313" key="5">
    <source>
        <dbReference type="EMBL" id="RHY76108.1"/>
    </source>
</evidence>
<dbReference type="GO" id="GO:0051415">
    <property type="term" value="P:microtubule nucleation by interphase microtubule organizing center"/>
    <property type="evidence" value="ECO:0007669"/>
    <property type="project" value="TreeGrafter"/>
</dbReference>
<dbReference type="EMBL" id="QUTB01001312">
    <property type="protein sequence ID" value="RHY76108.1"/>
    <property type="molecule type" value="Genomic_DNA"/>
</dbReference>
<dbReference type="PANTHER" id="PTHR28520:SF2">
    <property type="entry name" value="MITOTIC-SPINDLE ORGANIZING PROTEIN 1"/>
    <property type="match status" value="1"/>
</dbReference>
<gene>
    <name evidence="5" type="ORF">DYB34_001072</name>
</gene>